<comment type="caution">
    <text evidence="3">The sequence shown here is derived from an EMBL/GenBank/DDBJ whole genome shotgun (WGS) entry which is preliminary data.</text>
</comment>
<dbReference type="Pfam" id="PF05598">
    <property type="entry name" value="DUF772"/>
    <property type="match status" value="1"/>
</dbReference>
<evidence type="ECO:0000313" key="4">
    <source>
        <dbReference type="Proteomes" id="UP000272412"/>
    </source>
</evidence>
<dbReference type="AlphaFoldDB" id="A0A3N4MNL7"/>
<feature type="non-terminal residue" evidence="3">
    <location>
        <position position="129"/>
    </location>
</feature>
<evidence type="ECO:0000259" key="2">
    <source>
        <dbReference type="Pfam" id="PF05598"/>
    </source>
</evidence>
<feature type="region of interest" description="Disordered" evidence="1">
    <location>
        <begin position="105"/>
        <end position="129"/>
    </location>
</feature>
<evidence type="ECO:0000256" key="1">
    <source>
        <dbReference type="SAM" id="MobiDB-lite"/>
    </source>
</evidence>
<proteinExistence type="predicted"/>
<gene>
    <name evidence="3" type="ORF">EGK74_10645</name>
</gene>
<feature type="compositionally biased region" description="Basic and acidic residues" evidence="1">
    <location>
        <begin position="113"/>
        <end position="129"/>
    </location>
</feature>
<protein>
    <submittedName>
        <fullName evidence="3">Transposase</fullName>
    </submittedName>
</protein>
<evidence type="ECO:0000313" key="3">
    <source>
        <dbReference type="EMBL" id="RPD84695.1"/>
    </source>
</evidence>
<sequence length="129" mass="14618">MTGKHTGSCPLLKINRLPDWQPAGQLPNRQKTRYIRGHRGRPAYPLPPVLKAVLPGQWHSLSDPELERCLATRPDFCFFCGFDEPALPDHSTLCRFRNRPAQDDALARLPEPVNRRLTEKGLKTEKAPA</sequence>
<name>A0A3N4MNL7_9NEIS</name>
<dbReference type="PANTHER" id="PTHR35604:SF2">
    <property type="entry name" value="TRANSPOSASE INSH FOR INSERTION SEQUENCE ELEMENT IS5A-RELATED"/>
    <property type="match status" value="1"/>
</dbReference>
<dbReference type="Proteomes" id="UP000272412">
    <property type="component" value="Unassembled WGS sequence"/>
</dbReference>
<feature type="domain" description="Transposase InsH N-terminal" evidence="2">
    <location>
        <begin position="10"/>
        <end position="99"/>
    </location>
</feature>
<dbReference type="InterPro" id="IPR008490">
    <property type="entry name" value="Transposase_InsH_N"/>
</dbReference>
<dbReference type="EMBL" id="RPFL01000035">
    <property type="protein sequence ID" value="RPD84695.1"/>
    <property type="molecule type" value="Genomic_DNA"/>
</dbReference>
<accession>A0A3N4MNL7</accession>
<organism evidence="3 4">
    <name type="scientific">Neisseria weixii</name>
    <dbReference type="NCBI Taxonomy" id="1853276"/>
    <lineage>
        <taxon>Bacteria</taxon>
        <taxon>Pseudomonadati</taxon>
        <taxon>Pseudomonadota</taxon>
        <taxon>Betaproteobacteria</taxon>
        <taxon>Neisseriales</taxon>
        <taxon>Neisseriaceae</taxon>
        <taxon>Neisseria</taxon>
    </lineage>
</organism>
<keyword evidence="4" id="KW-1185">Reference proteome</keyword>
<dbReference type="PANTHER" id="PTHR35604">
    <property type="entry name" value="TRANSPOSASE INSH FOR INSERTION SEQUENCE ELEMENT IS5A-RELATED"/>
    <property type="match status" value="1"/>
</dbReference>
<reference evidence="3 4" key="1">
    <citation type="submission" date="2018-11" db="EMBL/GenBank/DDBJ databases">
        <title>Neisseria weixii sp. nov. isolated from the rectal contents of plateau pika (Ochotona cruzoniae).</title>
        <authorList>
            <person name="Zhang G."/>
        </authorList>
    </citation>
    <scope>NUCLEOTIDE SEQUENCE [LARGE SCALE GENOMIC DNA]</scope>
    <source>
        <strain evidence="3 4">10009</strain>
    </source>
</reference>